<evidence type="ECO:0000256" key="1">
    <source>
        <dbReference type="ARBA" id="ARBA00001947"/>
    </source>
</evidence>
<sequence>MEWENIWDRMAAYLRSVGTGLPRRPDAIVVMSGHWETPGLVAGSAAKPSLIYDYYGFPAHTYQLQYPVPGNPSLAARVIALAAEAGIAGTEDAKRGLDHGVFIPFMLAFPEASIPVVEISLPQTMDATGVMRLGQALEPLRTENILIVGTGMSYHNMRFLMRPDRTSNERSVEFDRWLRDTVEAPSDLRSSRLLDWGNAPFARDCHPEPEHLLPLLFAAGAAGTDPGHCVYSDVVMGKALSGFRFG</sequence>
<evidence type="ECO:0000256" key="5">
    <source>
        <dbReference type="ARBA" id="ARBA00023002"/>
    </source>
</evidence>
<dbReference type="PANTHER" id="PTHR30096:SF0">
    <property type="entry name" value="4,5-DOPA DIOXYGENASE EXTRADIOL-LIKE PROTEIN"/>
    <property type="match status" value="1"/>
</dbReference>
<dbReference type="PANTHER" id="PTHR30096">
    <property type="entry name" value="4,5-DOPA DIOXYGENASE EXTRADIOL-LIKE PROTEIN"/>
    <property type="match status" value="1"/>
</dbReference>
<keyword evidence="7" id="KW-0223">Dioxygenase</keyword>
<proteinExistence type="inferred from homology"/>
<reference evidence="7 8" key="1">
    <citation type="submission" date="2019-07" db="EMBL/GenBank/DDBJ databases">
        <title>Whole genome shotgun sequence of Gluconobacter kanchanaburiensis NBRC 103587.</title>
        <authorList>
            <person name="Hosoyama A."/>
            <person name="Uohara A."/>
            <person name="Ohji S."/>
            <person name="Ichikawa N."/>
        </authorList>
    </citation>
    <scope>NUCLEOTIDE SEQUENCE [LARGE SCALE GENOMIC DNA]</scope>
    <source>
        <strain evidence="7 8">NBRC 103587</strain>
    </source>
</reference>
<evidence type="ECO:0000256" key="3">
    <source>
        <dbReference type="ARBA" id="ARBA00022723"/>
    </source>
</evidence>
<dbReference type="PIRSF" id="PIRSF006157">
    <property type="entry name" value="Doxgns_DODA"/>
    <property type="match status" value="1"/>
</dbReference>
<evidence type="ECO:0000259" key="6">
    <source>
        <dbReference type="Pfam" id="PF02900"/>
    </source>
</evidence>
<dbReference type="Gene3D" id="3.40.830.10">
    <property type="entry name" value="LigB-like"/>
    <property type="match status" value="1"/>
</dbReference>
<evidence type="ECO:0000313" key="8">
    <source>
        <dbReference type="Proteomes" id="UP000321079"/>
    </source>
</evidence>
<evidence type="ECO:0000313" key="7">
    <source>
        <dbReference type="EMBL" id="GEK96895.1"/>
    </source>
</evidence>
<dbReference type="Proteomes" id="UP000321079">
    <property type="component" value="Unassembled WGS sequence"/>
</dbReference>
<dbReference type="EMBL" id="BJVA01000013">
    <property type="protein sequence ID" value="GEK96895.1"/>
    <property type="molecule type" value="Genomic_DNA"/>
</dbReference>
<dbReference type="GO" id="GO:0008270">
    <property type="term" value="F:zinc ion binding"/>
    <property type="evidence" value="ECO:0007669"/>
    <property type="project" value="InterPro"/>
</dbReference>
<dbReference type="SUPFAM" id="SSF53213">
    <property type="entry name" value="LigB-like"/>
    <property type="match status" value="1"/>
</dbReference>
<keyword evidence="5" id="KW-0560">Oxidoreductase</keyword>
<dbReference type="GO" id="GO:0008198">
    <property type="term" value="F:ferrous iron binding"/>
    <property type="evidence" value="ECO:0007669"/>
    <property type="project" value="InterPro"/>
</dbReference>
<evidence type="ECO:0000256" key="4">
    <source>
        <dbReference type="ARBA" id="ARBA00022833"/>
    </source>
</evidence>
<dbReference type="InterPro" id="IPR014436">
    <property type="entry name" value="Extradiol_dOase_DODA"/>
</dbReference>
<gene>
    <name evidence="7" type="ORF">GKA01_20920</name>
</gene>
<accession>A0A511B8W8</accession>
<dbReference type="Pfam" id="PF02900">
    <property type="entry name" value="LigB"/>
    <property type="match status" value="1"/>
</dbReference>
<dbReference type="GO" id="GO:0016702">
    <property type="term" value="F:oxidoreductase activity, acting on single donors with incorporation of molecular oxygen, incorporation of two atoms of oxygen"/>
    <property type="evidence" value="ECO:0007669"/>
    <property type="project" value="UniProtKB-ARBA"/>
</dbReference>
<comment type="cofactor">
    <cofactor evidence="1">
        <name>Zn(2+)</name>
        <dbReference type="ChEBI" id="CHEBI:29105"/>
    </cofactor>
</comment>
<keyword evidence="4" id="KW-0862">Zinc</keyword>
<comment type="similarity">
    <text evidence="2">Belongs to the DODA-type extradiol aromatic ring-opening dioxygenase family.</text>
</comment>
<keyword evidence="3" id="KW-0479">Metal-binding</keyword>
<name>A0A511B8W8_9PROT</name>
<dbReference type="CDD" id="cd07363">
    <property type="entry name" value="45_DOPA_Dioxygenase"/>
    <property type="match status" value="1"/>
</dbReference>
<evidence type="ECO:0000256" key="2">
    <source>
        <dbReference type="ARBA" id="ARBA00007581"/>
    </source>
</evidence>
<comment type="caution">
    <text evidence="7">The sequence shown here is derived from an EMBL/GenBank/DDBJ whole genome shotgun (WGS) entry which is preliminary data.</text>
</comment>
<protein>
    <submittedName>
        <fullName evidence="7">Dioxygenase</fullName>
    </submittedName>
</protein>
<feature type="domain" description="Extradiol ring-cleavage dioxygenase class III enzyme subunit B" evidence="6">
    <location>
        <begin position="24"/>
        <end position="227"/>
    </location>
</feature>
<organism evidence="7 8">
    <name type="scientific">Gluconobacter kanchanaburiensis NBRC 103587</name>
    <dbReference type="NCBI Taxonomy" id="1307948"/>
    <lineage>
        <taxon>Bacteria</taxon>
        <taxon>Pseudomonadati</taxon>
        <taxon>Pseudomonadota</taxon>
        <taxon>Alphaproteobacteria</taxon>
        <taxon>Acetobacterales</taxon>
        <taxon>Acetobacteraceae</taxon>
        <taxon>Gluconobacter</taxon>
    </lineage>
</organism>
<dbReference type="InterPro" id="IPR004183">
    <property type="entry name" value="Xdiol_dOase_suB"/>
</dbReference>
<keyword evidence="8" id="KW-1185">Reference proteome</keyword>
<dbReference type="AlphaFoldDB" id="A0A511B8W8"/>